<dbReference type="GO" id="GO:0005829">
    <property type="term" value="C:cytosol"/>
    <property type="evidence" value="ECO:0007669"/>
    <property type="project" value="TreeGrafter"/>
</dbReference>
<comment type="subunit">
    <text evidence="3">Supercomplex made of cofactors A to E. Cofactors A and D function by capturing and stabilizing tubulin in a quasi-native conformation. Cofactor E binds to the cofactor D-tubulin complex; interaction with cofactor C then causes the release of tubulin polypeptides that are committed to the native state.</text>
</comment>
<sequence length="113" mass="12670">MAPPTPLAIATSSLQRLVKEELSYEKELQGQEARLEKILATKDEDENAEYKLNQERAAIQETKNVFPPLRERIKDALQKLEDQVEEGQSNGASEEEISKAKDIITSTKEAASQ</sequence>
<dbReference type="GO" id="GO:0007023">
    <property type="term" value="P:post-chaperonin tubulin folding pathway"/>
    <property type="evidence" value="ECO:0007669"/>
    <property type="project" value="UniProtKB-UniRule"/>
</dbReference>
<keyword evidence="2 3" id="KW-0143">Chaperone</keyword>
<evidence type="ECO:0000256" key="4">
    <source>
        <dbReference type="SAM" id="MobiDB-lite"/>
    </source>
</evidence>
<dbReference type="Pfam" id="PF02970">
    <property type="entry name" value="TBCA"/>
    <property type="match status" value="1"/>
</dbReference>
<dbReference type="Gene3D" id="1.20.58.90">
    <property type="match status" value="1"/>
</dbReference>
<dbReference type="PANTHER" id="PTHR21500:SF0">
    <property type="entry name" value="TUBULIN-SPECIFIC CHAPERONE A"/>
    <property type="match status" value="1"/>
</dbReference>
<accession>A0A8H7W1W3</accession>
<feature type="region of interest" description="Disordered" evidence="4">
    <location>
        <begin position="81"/>
        <end position="113"/>
    </location>
</feature>
<keyword evidence="3" id="KW-0963">Cytoplasm</keyword>
<gene>
    <name evidence="5" type="ORF">IFR04_012133</name>
</gene>
<keyword evidence="6" id="KW-1185">Reference proteome</keyword>
<dbReference type="AlphaFoldDB" id="A0A8H7W1W3"/>
<comment type="caution">
    <text evidence="5">The sequence shown here is derived from an EMBL/GenBank/DDBJ whole genome shotgun (WGS) entry which is preliminary data.</text>
</comment>
<keyword evidence="3" id="KW-0493">Microtubule</keyword>
<dbReference type="OrthoDB" id="296187at2759"/>
<dbReference type="GO" id="GO:0007021">
    <property type="term" value="P:tubulin complex assembly"/>
    <property type="evidence" value="ECO:0007669"/>
    <property type="project" value="UniProtKB-UniRule"/>
</dbReference>
<dbReference type="SUPFAM" id="SSF46988">
    <property type="entry name" value="Tubulin chaperone cofactor A"/>
    <property type="match status" value="1"/>
</dbReference>
<evidence type="ECO:0000256" key="3">
    <source>
        <dbReference type="RuleBase" id="RU364030"/>
    </source>
</evidence>
<dbReference type="GO" id="GO:0048487">
    <property type="term" value="F:beta-tubulin binding"/>
    <property type="evidence" value="ECO:0007669"/>
    <property type="project" value="InterPro"/>
</dbReference>
<protein>
    <recommendedName>
        <fullName evidence="3">Tubulin-specific chaperone A</fullName>
    </recommendedName>
</protein>
<evidence type="ECO:0000313" key="5">
    <source>
        <dbReference type="EMBL" id="KAG4414746.1"/>
    </source>
</evidence>
<evidence type="ECO:0000256" key="2">
    <source>
        <dbReference type="ARBA" id="ARBA00023186"/>
    </source>
</evidence>
<evidence type="ECO:0000313" key="6">
    <source>
        <dbReference type="Proteomes" id="UP000664132"/>
    </source>
</evidence>
<name>A0A8H7W1W3_9HELO</name>
<dbReference type="Proteomes" id="UP000664132">
    <property type="component" value="Unassembled WGS sequence"/>
</dbReference>
<organism evidence="5 6">
    <name type="scientific">Cadophora malorum</name>
    <dbReference type="NCBI Taxonomy" id="108018"/>
    <lineage>
        <taxon>Eukaryota</taxon>
        <taxon>Fungi</taxon>
        <taxon>Dikarya</taxon>
        <taxon>Ascomycota</taxon>
        <taxon>Pezizomycotina</taxon>
        <taxon>Leotiomycetes</taxon>
        <taxon>Helotiales</taxon>
        <taxon>Ploettnerulaceae</taxon>
        <taxon>Cadophora</taxon>
    </lineage>
</organism>
<proteinExistence type="inferred from homology"/>
<keyword evidence="3" id="KW-0206">Cytoskeleton</keyword>
<feature type="compositionally biased region" description="Polar residues" evidence="4">
    <location>
        <begin position="104"/>
        <end position="113"/>
    </location>
</feature>
<comment type="similarity">
    <text evidence="1 3">Belongs to the TBCA family.</text>
</comment>
<dbReference type="EMBL" id="JAFJYH010000251">
    <property type="protein sequence ID" value="KAG4414746.1"/>
    <property type="molecule type" value="Genomic_DNA"/>
</dbReference>
<reference evidence="5" key="1">
    <citation type="submission" date="2021-02" db="EMBL/GenBank/DDBJ databases">
        <title>Genome sequence Cadophora malorum strain M34.</title>
        <authorList>
            <person name="Stefanovic E."/>
            <person name="Vu D."/>
            <person name="Scully C."/>
            <person name="Dijksterhuis J."/>
            <person name="Roader J."/>
            <person name="Houbraken J."/>
        </authorList>
    </citation>
    <scope>NUCLEOTIDE SEQUENCE</scope>
    <source>
        <strain evidence="5">M34</strain>
    </source>
</reference>
<dbReference type="GO" id="GO:0005874">
    <property type="term" value="C:microtubule"/>
    <property type="evidence" value="ECO:0007669"/>
    <property type="project" value="UniProtKB-KW"/>
</dbReference>
<dbReference type="InterPro" id="IPR004226">
    <property type="entry name" value="TBCA"/>
</dbReference>
<dbReference type="PANTHER" id="PTHR21500">
    <property type="entry name" value="TUBULIN-SPECIFIC CHAPERONE A"/>
    <property type="match status" value="1"/>
</dbReference>
<dbReference type="InterPro" id="IPR036126">
    <property type="entry name" value="TBCA_sf"/>
</dbReference>
<comment type="subcellular location">
    <subcellularLocation>
        <location evidence="3">Cytoplasm</location>
        <location evidence="3">Cytoskeleton</location>
    </subcellularLocation>
</comment>
<evidence type="ECO:0000256" key="1">
    <source>
        <dbReference type="ARBA" id="ARBA00006806"/>
    </source>
</evidence>